<organism evidence="2">
    <name type="scientific">Chloropicon laureae</name>
    <dbReference type="NCBI Taxonomy" id="464258"/>
    <lineage>
        <taxon>Eukaryota</taxon>
        <taxon>Viridiplantae</taxon>
        <taxon>Chlorophyta</taxon>
        <taxon>Chloropicophyceae</taxon>
        <taxon>Chloropicales</taxon>
        <taxon>Chloropicaceae</taxon>
        <taxon>Chloropicon</taxon>
    </lineage>
</organism>
<accession>A0A7S2YUD0</accession>
<evidence type="ECO:0000256" key="1">
    <source>
        <dbReference type="SAM" id="SignalP"/>
    </source>
</evidence>
<dbReference type="EMBL" id="HBHU01000522">
    <property type="protein sequence ID" value="CAE0007332.1"/>
    <property type="molecule type" value="Transcribed_RNA"/>
</dbReference>
<proteinExistence type="predicted"/>
<sequence length="105" mass="11660">MVLLLLHSLLPLAGAQRGLKLVLFHESLELLSKEVLGLRLDQEGLLIEVGDDELLARRPAVVEADDELLQGHVPFQQDPLHGLHHRSSPSRLLTCVPRSPLLARE</sequence>
<keyword evidence="1" id="KW-0732">Signal</keyword>
<feature type="chain" id="PRO_5031085519" description="Secreted protein" evidence="1">
    <location>
        <begin position="16"/>
        <end position="105"/>
    </location>
</feature>
<name>A0A7S2YUD0_9CHLO</name>
<evidence type="ECO:0008006" key="3">
    <source>
        <dbReference type="Google" id="ProtNLM"/>
    </source>
</evidence>
<dbReference type="AlphaFoldDB" id="A0A7S2YUD0"/>
<evidence type="ECO:0000313" key="2">
    <source>
        <dbReference type="EMBL" id="CAE0007332.1"/>
    </source>
</evidence>
<reference evidence="2" key="1">
    <citation type="submission" date="2021-01" db="EMBL/GenBank/DDBJ databases">
        <authorList>
            <person name="Corre E."/>
            <person name="Pelletier E."/>
            <person name="Niang G."/>
            <person name="Scheremetjew M."/>
            <person name="Finn R."/>
            <person name="Kale V."/>
            <person name="Holt S."/>
            <person name="Cochrane G."/>
            <person name="Meng A."/>
            <person name="Brown T."/>
            <person name="Cohen L."/>
        </authorList>
    </citation>
    <scope>NUCLEOTIDE SEQUENCE</scope>
    <source>
        <strain evidence="2">RCC856</strain>
    </source>
</reference>
<gene>
    <name evidence="2" type="ORF">CLAU1311_LOCUS321</name>
</gene>
<protein>
    <recommendedName>
        <fullName evidence="3">Secreted protein</fullName>
    </recommendedName>
</protein>
<feature type="signal peptide" evidence="1">
    <location>
        <begin position="1"/>
        <end position="15"/>
    </location>
</feature>